<name>K0KJ38_WICCF</name>
<dbReference type="Proteomes" id="UP000009328">
    <property type="component" value="Unassembled WGS sequence"/>
</dbReference>
<organism evidence="1 2">
    <name type="scientific">Wickerhamomyces ciferrii (strain ATCC 14091 / BCRC 22168 / CBS 111 / JCM 3599 / NBRC 0793 / NRRL Y-1031 F-60-10)</name>
    <name type="common">Yeast</name>
    <name type="synonym">Pichia ciferrii</name>
    <dbReference type="NCBI Taxonomy" id="1206466"/>
    <lineage>
        <taxon>Eukaryota</taxon>
        <taxon>Fungi</taxon>
        <taxon>Dikarya</taxon>
        <taxon>Ascomycota</taxon>
        <taxon>Saccharomycotina</taxon>
        <taxon>Saccharomycetes</taxon>
        <taxon>Phaffomycetales</taxon>
        <taxon>Wickerhamomycetaceae</taxon>
        <taxon>Wickerhamomyces</taxon>
    </lineage>
</organism>
<evidence type="ECO:0000313" key="1">
    <source>
        <dbReference type="EMBL" id="CCH42981.1"/>
    </source>
</evidence>
<sequence length="210" mass="24401">MYSTLPHELQLNILSQSSDLQQVSHIDQHHYNLTQYIIQSKLQHYLTKTPLLLSLFSPNNKESNIKNFYNISYDVHSNYTSFQINNLNHKENLFHKDINTKPSVSLNQKNHLDLVLNEDQTTTKLSLNLIIGSQSFDTGFKLNKFKPHASQVKDGLKLSYSLQEGELEPAKGGYDYELNYNYSLNFQEIKIDNFELLRVLENDGGMILRY</sequence>
<gene>
    <name evidence="1" type="ORF">BN7_2527</name>
</gene>
<dbReference type="EMBL" id="CAIF01000060">
    <property type="protein sequence ID" value="CCH42981.1"/>
    <property type="molecule type" value="Genomic_DNA"/>
</dbReference>
<reference evidence="1 2" key="1">
    <citation type="journal article" date="2012" name="Eukaryot. Cell">
        <title>Draft genome sequence of Wickerhamomyces ciferrii NRRL Y-1031 F-60-10.</title>
        <authorList>
            <person name="Schneider J."/>
            <person name="Andrea H."/>
            <person name="Blom J."/>
            <person name="Jaenicke S."/>
            <person name="Ruckert C."/>
            <person name="Schorsch C."/>
            <person name="Szczepanowski R."/>
            <person name="Farwick M."/>
            <person name="Goesmann A."/>
            <person name="Puhler A."/>
            <person name="Schaffer S."/>
            <person name="Tauch A."/>
            <person name="Kohler T."/>
            <person name="Brinkrolf K."/>
        </authorList>
    </citation>
    <scope>NUCLEOTIDE SEQUENCE [LARGE SCALE GENOMIC DNA]</scope>
    <source>
        <strain evidence="2">ATCC 14091 / BCRC 22168 / CBS 111 / JCM 3599 / NBRC 0793 / NRRL Y-1031 F-60-10</strain>
    </source>
</reference>
<proteinExistence type="predicted"/>
<dbReference type="HOGENOM" id="CLU_1310961_0_0_1"/>
<comment type="caution">
    <text evidence="1">The sequence shown here is derived from an EMBL/GenBank/DDBJ whole genome shotgun (WGS) entry which is preliminary data.</text>
</comment>
<dbReference type="AlphaFoldDB" id="K0KJ38"/>
<keyword evidence="2" id="KW-1185">Reference proteome</keyword>
<dbReference type="InParanoid" id="K0KJ38"/>
<accession>K0KJ38</accession>
<protein>
    <submittedName>
        <fullName evidence="1">Uncharacterized protein</fullName>
    </submittedName>
</protein>
<evidence type="ECO:0000313" key="2">
    <source>
        <dbReference type="Proteomes" id="UP000009328"/>
    </source>
</evidence>